<name>A0ABS1HMW8_9BACT</name>
<proteinExistence type="predicted"/>
<evidence type="ECO:0000256" key="1">
    <source>
        <dbReference type="ARBA" id="ARBA00004613"/>
    </source>
</evidence>
<feature type="domain" description="Secretion system C-terminal sorting" evidence="5">
    <location>
        <begin position="588"/>
        <end position="652"/>
    </location>
</feature>
<feature type="signal peptide" evidence="4">
    <location>
        <begin position="1"/>
        <end position="20"/>
    </location>
</feature>
<sequence>MKKRFLLLLCAVFAMMQINAQQIVEATKSGFVKKGSTSFTETVLEVKAKTITYSRVSYVEVPVSGVDITQVKLHVYYYNSNTAGDWPVDFKTMAGGLPVDGDGNVTLNFDNQEPDASFADAATVQTNNTAYGWVEVDITTAYNAALTAGESALTIRMSSRDENAALIKFYSLGTGTGNKPYISVLSNCLPEYNTIEKTLVEGTSIVIDGETVTTSGTYEEVSTTACGAEKIDTYHVLFIADGTVNNNVAICDGDSYEVQVGPNTFKNYDTAGPHTDVITSDDASATQTINTTITVNPLPAAPFLGDDFTIREGESATLNAGSSFNAYQWYNNSVAISGETNSTLTVSSMNDAFTFGTNEVHVAVTDGNGCTGGTNDDAIWVDIVGNYVAPEKDMYLEEAGDRLLDIARLEVKYDTWGDQNNDVAGAPYYTKEIHLAFDLTGAGIPQNATNYKLKLYMYSLAGNPKQPTDNPSININCDYADGLYGDDMIWSTRTAMVDRTPLAAAVTVTESMINSIVEWDINDIFVNDILGTKNQFTVILSTPNDAYSILAKFRDLTNANVDVRPSISFDVPTAIGDDTKEVEVNLAPNPVTTDLFINSDEQFTSAQVYNMLGQVVISTPVNNDRISMANLPKGQYIVSLINDKQKVSKIIIKK</sequence>
<reference evidence="7 8" key="1">
    <citation type="submission" date="2021-01" db="EMBL/GenBank/DDBJ databases">
        <title>Carboxyliciviraga sp.nov., isolated from coastal sediments.</title>
        <authorList>
            <person name="Lu D."/>
            <person name="Zhang T."/>
        </authorList>
    </citation>
    <scope>NUCLEOTIDE SEQUENCE [LARGE SCALE GENOMIC DNA]</scope>
    <source>
        <strain evidence="7 8">N1Y132</strain>
    </source>
</reference>
<dbReference type="Pfam" id="PF24517">
    <property type="entry name" value="CBM96"/>
    <property type="match status" value="1"/>
</dbReference>
<evidence type="ECO:0000313" key="7">
    <source>
        <dbReference type="EMBL" id="MBK3519012.1"/>
    </source>
</evidence>
<dbReference type="Pfam" id="PF18962">
    <property type="entry name" value="Por_Secre_tail"/>
    <property type="match status" value="1"/>
</dbReference>
<keyword evidence="8" id="KW-1185">Reference proteome</keyword>
<comment type="caution">
    <text evidence="7">The sequence shown here is derived from an EMBL/GenBank/DDBJ whole genome shotgun (WGS) entry which is preliminary data.</text>
</comment>
<dbReference type="NCBIfam" id="TIGR04183">
    <property type="entry name" value="Por_Secre_tail"/>
    <property type="match status" value="1"/>
</dbReference>
<feature type="chain" id="PRO_5045676760" evidence="4">
    <location>
        <begin position="21"/>
        <end position="654"/>
    </location>
</feature>
<gene>
    <name evidence="7" type="ORF">JIV24_16815</name>
</gene>
<feature type="domain" description="Carbohydrate-binding module family 96" evidence="6">
    <location>
        <begin position="40"/>
        <end position="183"/>
    </location>
</feature>
<evidence type="ECO:0000259" key="6">
    <source>
        <dbReference type="Pfam" id="PF24517"/>
    </source>
</evidence>
<dbReference type="InterPro" id="IPR055372">
    <property type="entry name" value="CBM96"/>
</dbReference>
<protein>
    <submittedName>
        <fullName evidence="7">T9SS type A sorting domain-containing protein</fullName>
    </submittedName>
</protein>
<keyword evidence="2" id="KW-0964">Secreted</keyword>
<dbReference type="EMBL" id="JAENRR010000049">
    <property type="protein sequence ID" value="MBK3519012.1"/>
    <property type="molecule type" value="Genomic_DNA"/>
</dbReference>
<organism evidence="7 8">
    <name type="scientific">Carboxylicivirga marina</name>
    <dbReference type="NCBI Taxonomy" id="2800988"/>
    <lineage>
        <taxon>Bacteria</taxon>
        <taxon>Pseudomonadati</taxon>
        <taxon>Bacteroidota</taxon>
        <taxon>Bacteroidia</taxon>
        <taxon>Marinilabiliales</taxon>
        <taxon>Marinilabiliaceae</taxon>
        <taxon>Carboxylicivirga</taxon>
    </lineage>
</organism>
<evidence type="ECO:0000256" key="4">
    <source>
        <dbReference type="SAM" id="SignalP"/>
    </source>
</evidence>
<evidence type="ECO:0000256" key="3">
    <source>
        <dbReference type="ARBA" id="ARBA00022729"/>
    </source>
</evidence>
<evidence type="ECO:0000259" key="5">
    <source>
        <dbReference type="Pfam" id="PF18962"/>
    </source>
</evidence>
<dbReference type="RefSeq" id="WP_200466233.1">
    <property type="nucleotide sequence ID" value="NZ_JAENRR010000049.1"/>
</dbReference>
<comment type="subcellular location">
    <subcellularLocation>
        <location evidence="1">Secreted</location>
    </subcellularLocation>
</comment>
<accession>A0ABS1HMW8</accession>
<dbReference type="InterPro" id="IPR026444">
    <property type="entry name" value="Secre_tail"/>
</dbReference>
<evidence type="ECO:0000256" key="2">
    <source>
        <dbReference type="ARBA" id="ARBA00022525"/>
    </source>
</evidence>
<dbReference type="Gene3D" id="2.60.40.10">
    <property type="entry name" value="Immunoglobulins"/>
    <property type="match status" value="1"/>
</dbReference>
<dbReference type="NCBIfam" id="NF033679">
    <property type="entry name" value="DNRLRE_dom"/>
    <property type="match status" value="1"/>
</dbReference>
<dbReference type="InterPro" id="IPR013783">
    <property type="entry name" value="Ig-like_fold"/>
</dbReference>
<dbReference type="Proteomes" id="UP000605676">
    <property type="component" value="Unassembled WGS sequence"/>
</dbReference>
<evidence type="ECO:0000313" key="8">
    <source>
        <dbReference type="Proteomes" id="UP000605676"/>
    </source>
</evidence>
<keyword evidence="3 4" id="KW-0732">Signal</keyword>